<comment type="caution">
    <text evidence="6">The sequence shown here is derived from an EMBL/GenBank/DDBJ whole genome shotgun (WGS) entry which is preliminary data.</text>
</comment>
<protein>
    <submittedName>
        <fullName evidence="6">MFS transporter</fullName>
    </submittedName>
</protein>
<feature type="transmembrane region" description="Helical" evidence="4">
    <location>
        <begin position="55"/>
        <end position="75"/>
    </location>
</feature>
<dbReference type="InterPro" id="IPR050327">
    <property type="entry name" value="Proton-linked_MCT"/>
</dbReference>
<dbReference type="SUPFAM" id="SSF103473">
    <property type="entry name" value="MFS general substrate transporter"/>
    <property type="match status" value="1"/>
</dbReference>
<feature type="transmembrane region" description="Helical" evidence="4">
    <location>
        <begin position="15"/>
        <end position="35"/>
    </location>
</feature>
<evidence type="ECO:0000256" key="4">
    <source>
        <dbReference type="SAM" id="Phobius"/>
    </source>
</evidence>
<feature type="domain" description="Major facilitator superfamily (MFS) profile" evidence="5">
    <location>
        <begin position="18"/>
        <end position="426"/>
    </location>
</feature>
<dbReference type="InterPro" id="IPR020846">
    <property type="entry name" value="MFS_dom"/>
</dbReference>
<dbReference type="Proteomes" id="UP000782312">
    <property type="component" value="Unassembled WGS sequence"/>
</dbReference>
<gene>
    <name evidence="6" type="ORF">HYZ11_08850</name>
</gene>
<evidence type="ECO:0000313" key="6">
    <source>
        <dbReference type="EMBL" id="MBI3127696.1"/>
    </source>
</evidence>
<evidence type="ECO:0000256" key="3">
    <source>
        <dbReference type="ARBA" id="ARBA00023136"/>
    </source>
</evidence>
<dbReference type="AlphaFoldDB" id="A0A932HY15"/>
<keyword evidence="2 4" id="KW-1133">Transmembrane helix</keyword>
<dbReference type="Pfam" id="PF07690">
    <property type="entry name" value="MFS_1"/>
    <property type="match status" value="1"/>
</dbReference>
<feature type="transmembrane region" description="Helical" evidence="4">
    <location>
        <begin position="309"/>
        <end position="331"/>
    </location>
</feature>
<evidence type="ECO:0000256" key="1">
    <source>
        <dbReference type="ARBA" id="ARBA00022692"/>
    </source>
</evidence>
<feature type="transmembrane region" description="Helical" evidence="4">
    <location>
        <begin position="370"/>
        <end position="394"/>
    </location>
</feature>
<proteinExistence type="predicted"/>
<accession>A0A932HY15</accession>
<dbReference type="PROSITE" id="PS50850">
    <property type="entry name" value="MFS"/>
    <property type="match status" value="1"/>
</dbReference>
<evidence type="ECO:0000313" key="7">
    <source>
        <dbReference type="Proteomes" id="UP000782312"/>
    </source>
</evidence>
<dbReference type="EMBL" id="JACPUR010000019">
    <property type="protein sequence ID" value="MBI3127696.1"/>
    <property type="molecule type" value="Genomic_DNA"/>
</dbReference>
<feature type="transmembrane region" description="Helical" evidence="4">
    <location>
        <begin position="177"/>
        <end position="196"/>
    </location>
</feature>
<feature type="transmembrane region" description="Helical" evidence="4">
    <location>
        <begin position="274"/>
        <end position="297"/>
    </location>
</feature>
<dbReference type="InterPro" id="IPR011701">
    <property type="entry name" value="MFS"/>
</dbReference>
<keyword evidence="3 4" id="KW-0472">Membrane</keyword>
<feature type="transmembrane region" description="Helical" evidence="4">
    <location>
        <begin position="400"/>
        <end position="421"/>
    </location>
</feature>
<name>A0A932HY15_UNCTE</name>
<dbReference type="PANTHER" id="PTHR11360">
    <property type="entry name" value="MONOCARBOXYLATE TRANSPORTER"/>
    <property type="match status" value="1"/>
</dbReference>
<dbReference type="Gene3D" id="1.20.1250.20">
    <property type="entry name" value="MFS general substrate transporter like domains"/>
    <property type="match status" value="2"/>
</dbReference>
<dbReference type="GO" id="GO:0022857">
    <property type="term" value="F:transmembrane transporter activity"/>
    <property type="evidence" value="ECO:0007669"/>
    <property type="project" value="InterPro"/>
</dbReference>
<organism evidence="6 7">
    <name type="scientific">Tectimicrobiota bacterium</name>
    <dbReference type="NCBI Taxonomy" id="2528274"/>
    <lineage>
        <taxon>Bacteria</taxon>
        <taxon>Pseudomonadati</taxon>
        <taxon>Nitrospinota/Tectimicrobiota group</taxon>
        <taxon>Candidatus Tectimicrobiota</taxon>
    </lineage>
</organism>
<feature type="transmembrane region" description="Helical" evidence="4">
    <location>
        <begin position="146"/>
        <end position="165"/>
    </location>
</feature>
<sequence length="433" mass="45455">MIVDADRLPARAPSFYYGWAIIGLAHLTLAFQVTTRFGFGIFQVPLIEEFGWSRGALGGAFALGLGAYAVAVPYAGSLLERYGPRRVMPWGCVIAGAGMTASFLVSSLWQVYLLSGILTGLGLALSGFGTHSAIMPRWFVRMRGRATGLALAGIGVGTLVLSPAIERAIAYWGWRYAYLLFGLSIVAVIAPLNFLLMRDYPEEKGQGPDGGPPRPPEVLSAVRGGHSGKGIRQVFLAVRGDIRFWAIVLLAFFIGLNANTIMSQLQLYLVDTGYPTATAALIFGAVGFIRMLGSVVGGWMGDGIGRGRGVAAAGGVVVLGLAFLLLLPAIGGGVANGLLYALIYGIGFGAISTCYSALAGDCFEGPTYGVIVGFLEICYGLGGVVGPPLAGLMFDLTGSYAIPFTVIAAGMGGSILIGFFLQWEIDRRKRGPS</sequence>
<feature type="transmembrane region" description="Helical" evidence="4">
    <location>
        <begin position="111"/>
        <end position="134"/>
    </location>
</feature>
<feature type="transmembrane region" description="Helical" evidence="4">
    <location>
        <begin position="242"/>
        <end position="262"/>
    </location>
</feature>
<dbReference type="PANTHER" id="PTHR11360:SF284">
    <property type="entry name" value="EG:103B4.3 PROTEIN-RELATED"/>
    <property type="match status" value="1"/>
</dbReference>
<reference evidence="6" key="1">
    <citation type="submission" date="2020-07" db="EMBL/GenBank/DDBJ databases">
        <title>Huge and variable diversity of episymbiotic CPR bacteria and DPANN archaea in groundwater ecosystems.</title>
        <authorList>
            <person name="He C.Y."/>
            <person name="Keren R."/>
            <person name="Whittaker M."/>
            <person name="Farag I.F."/>
            <person name="Doudna J."/>
            <person name="Cate J.H.D."/>
            <person name="Banfield J.F."/>
        </authorList>
    </citation>
    <scope>NUCLEOTIDE SEQUENCE</scope>
    <source>
        <strain evidence="6">NC_groundwater_763_Ag_S-0.2um_68_21</strain>
    </source>
</reference>
<feature type="transmembrane region" description="Helical" evidence="4">
    <location>
        <begin position="337"/>
        <end position="358"/>
    </location>
</feature>
<dbReference type="InterPro" id="IPR036259">
    <property type="entry name" value="MFS_trans_sf"/>
</dbReference>
<feature type="transmembrane region" description="Helical" evidence="4">
    <location>
        <begin position="87"/>
        <end position="105"/>
    </location>
</feature>
<evidence type="ECO:0000256" key="2">
    <source>
        <dbReference type="ARBA" id="ARBA00022989"/>
    </source>
</evidence>
<evidence type="ECO:0000259" key="5">
    <source>
        <dbReference type="PROSITE" id="PS50850"/>
    </source>
</evidence>
<keyword evidence="1 4" id="KW-0812">Transmembrane</keyword>